<proteinExistence type="predicted"/>
<sequence length="62" mass="6977">MCRSSACKTERTLVQFMRTLHSRMPEEVNLNLVLSLAIIQCSGRLCLLVSQTYIVSVSAHHT</sequence>
<dbReference type="Proteomes" id="UP000238479">
    <property type="component" value="Chromosome 4"/>
</dbReference>
<protein>
    <submittedName>
        <fullName evidence="1">Uncharacterized protein</fullName>
    </submittedName>
</protein>
<dbReference type="Gramene" id="PRQ39866">
    <property type="protein sequence ID" value="PRQ39866"/>
    <property type="gene ID" value="RchiOBHm_Chr4g0429891"/>
</dbReference>
<keyword evidence="2" id="KW-1185">Reference proteome</keyword>
<organism evidence="1 2">
    <name type="scientific">Rosa chinensis</name>
    <name type="common">China rose</name>
    <dbReference type="NCBI Taxonomy" id="74649"/>
    <lineage>
        <taxon>Eukaryota</taxon>
        <taxon>Viridiplantae</taxon>
        <taxon>Streptophyta</taxon>
        <taxon>Embryophyta</taxon>
        <taxon>Tracheophyta</taxon>
        <taxon>Spermatophyta</taxon>
        <taxon>Magnoliopsida</taxon>
        <taxon>eudicotyledons</taxon>
        <taxon>Gunneridae</taxon>
        <taxon>Pentapetalae</taxon>
        <taxon>rosids</taxon>
        <taxon>fabids</taxon>
        <taxon>Rosales</taxon>
        <taxon>Rosaceae</taxon>
        <taxon>Rosoideae</taxon>
        <taxon>Rosoideae incertae sedis</taxon>
        <taxon>Rosa</taxon>
    </lineage>
</organism>
<comment type="caution">
    <text evidence="1">The sequence shown here is derived from an EMBL/GenBank/DDBJ whole genome shotgun (WGS) entry which is preliminary data.</text>
</comment>
<dbReference type="AlphaFoldDB" id="A0A2P6R0E4"/>
<dbReference type="EMBL" id="PDCK01000042">
    <property type="protein sequence ID" value="PRQ39866.1"/>
    <property type="molecule type" value="Genomic_DNA"/>
</dbReference>
<evidence type="ECO:0000313" key="2">
    <source>
        <dbReference type="Proteomes" id="UP000238479"/>
    </source>
</evidence>
<name>A0A2P6R0E4_ROSCH</name>
<accession>A0A2P6R0E4</accession>
<reference evidence="1 2" key="1">
    <citation type="journal article" date="2018" name="Nat. Genet.">
        <title>The Rosa genome provides new insights in the design of modern roses.</title>
        <authorList>
            <person name="Bendahmane M."/>
        </authorList>
    </citation>
    <scope>NUCLEOTIDE SEQUENCE [LARGE SCALE GENOMIC DNA]</scope>
    <source>
        <strain evidence="2">cv. Old Blush</strain>
    </source>
</reference>
<evidence type="ECO:0000313" key="1">
    <source>
        <dbReference type="EMBL" id="PRQ39866.1"/>
    </source>
</evidence>
<gene>
    <name evidence="1" type="ORF">RchiOBHm_Chr4g0429891</name>
</gene>